<keyword evidence="5 7" id="KW-1133">Transmembrane helix</keyword>
<evidence type="ECO:0000256" key="7">
    <source>
        <dbReference type="SAM" id="Phobius"/>
    </source>
</evidence>
<keyword evidence="4 7" id="KW-0812">Transmembrane</keyword>
<protein>
    <submittedName>
        <fullName evidence="8">Cation:dicarboxylate symporter family transporter</fullName>
    </submittedName>
</protein>
<dbReference type="PRINTS" id="PR00173">
    <property type="entry name" value="EDTRNSPORT"/>
</dbReference>
<dbReference type="RefSeq" id="WP_251808035.1">
    <property type="nucleotide sequence ID" value="NZ_CP166679.1"/>
</dbReference>
<feature type="transmembrane region" description="Helical" evidence="7">
    <location>
        <begin position="198"/>
        <end position="223"/>
    </location>
</feature>
<comment type="subcellular location">
    <subcellularLocation>
        <location evidence="1">Cell membrane</location>
        <topology evidence="1">Multi-pass membrane protein</topology>
    </subcellularLocation>
</comment>
<organism evidence="8 9">
    <name type="scientific">Arenibacter antarcticus</name>
    <dbReference type="NCBI Taxonomy" id="2040469"/>
    <lineage>
        <taxon>Bacteria</taxon>
        <taxon>Pseudomonadati</taxon>
        <taxon>Bacteroidota</taxon>
        <taxon>Flavobacteriia</taxon>
        <taxon>Flavobacteriales</taxon>
        <taxon>Flavobacteriaceae</taxon>
        <taxon>Arenibacter</taxon>
    </lineage>
</organism>
<evidence type="ECO:0000313" key="9">
    <source>
        <dbReference type="Proteomes" id="UP001597532"/>
    </source>
</evidence>
<evidence type="ECO:0000256" key="2">
    <source>
        <dbReference type="ARBA" id="ARBA00022448"/>
    </source>
</evidence>
<evidence type="ECO:0000256" key="5">
    <source>
        <dbReference type="ARBA" id="ARBA00022989"/>
    </source>
</evidence>
<feature type="transmembrane region" description="Helical" evidence="7">
    <location>
        <begin position="168"/>
        <end position="186"/>
    </location>
</feature>
<dbReference type="EMBL" id="JBHUOK010000021">
    <property type="protein sequence ID" value="MFD2789319.1"/>
    <property type="molecule type" value="Genomic_DNA"/>
</dbReference>
<evidence type="ECO:0000256" key="1">
    <source>
        <dbReference type="ARBA" id="ARBA00004651"/>
    </source>
</evidence>
<dbReference type="SUPFAM" id="SSF118215">
    <property type="entry name" value="Proton glutamate symport protein"/>
    <property type="match status" value="1"/>
</dbReference>
<dbReference type="Pfam" id="PF00375">
    <property type="entry name" value="SDF"/>
    <property type="match status" value="1"/>
</dbReference>
<keyword evidence="6 7" id="KW-0472">Membrane</keyword>
<keyword evidence="3" id="KW-1003">Cell membrane</keyword>
<dbReference type="Proteomes" id="UP001597532">
    <property type="component" value="Unassembled WGS sequence"/>
</dbReference>
<dbReference type="PANTHER" id="PTHR42865:SF7">
    <property type="entry name" value="PROTON_GLUTAMATE-ASPARTATE SYMPORTER"/>
    <property type="match status" value="1"/>
</dbReference>
<proteinExistence type="predicted"/>
<feature type="transmembrane region" description="Helical" evidence="7">
    <location>
        <begin position="41"/>
        <end position="66"/>
    </location>
</feature>
<evidence type="ECO:0000256" key="3">
    <source>
        <dbReference type="ARBA" id="ARBA00022475"/>
    </source>
</evidence>
<dbReference type="InterPro" id="IPR001991">
    <property type="entry name" value="Na-dicarboxylate_symporter"/>
</dbReference>
<evidence type="ECO:0000313" key="8">
    <source>
        <dbReference type="EMBL" id="MFD2789319.1"/>
    </source>
</evidence>
<accession>A0ABW5VDW5</accession>
<name>A0ABW5VDW5_9FLAO</name>
<dbReference type="PANTHER" id="PTHR42865">
    <property type="entry name" value="PROTON/GLUTAMATE-ASPARTATE SYMPORTER"/>
    <property type="match status" value="1"/>
</dbReference>
<feature type="transmembrane region" description="Helical" evidence="7">
    <location>
        <begin position="78"/>
        <end position="101"/>
    </location>
</feature>
<feature type="transmembrane region" description="Helical" evidence="7">
    <location>
        <begin position="307"/>
        <end position="327"/>
    </location>
</feature>
<reference evidence="9" key="1">
    <citation type="journal article" date="2019" name="Int. J. Syst. Evol. Microbiol.">
        <title>The Global Catalogue of Microorganisms (GCM) 10K type strain sequencing project: providing services to taxonomists for standard genome sequencing and annotation.</title>
        <authorList>
            <consortium name="The Broad Institute Genomics Platform"/>
            <consortium name="The Broad Institute Genome Sequencing Center for Infectious Disease"/>
            <person name="Wu L."/>
            <person name="Ma J."/>
        </authorList>
    </citation>
    <scope>NUCLEOTIDE SEQUENCE [LARGE SCALE GENOMIC DNA]</scope>
    <source>
        <strain evidence="9">KCTC 52924</strain>
    </source>
</reference>
<sequence length="397" mass="42983">MKKYIKKVPQYIWTLLGLIMGVLLGGFFPTELAFVGKGVSVFLNGFIAIVPLLIFFALSPAIASLVKKGKGGKLATYVVLWYVGTSIVAGLLGVIISSLLFDMAPSTGENSFADVISMFQMLNGEAGASMPLIAILIAVLAGLLAIKIQALDNFLQKVQNGISNSSSYLGYVMIPLVFFLGITLGIKSGARESLNYYLLMSLYTLGLCFLWWLLYIFIIVKWVAKQPLKKVIREYYLPTAVFAAGTCSSLATLPINMANIKKYGVDKDVADFVLPVGSIINLDTSALAYVAYAPFILTVIFDIQISWSILFMAWPAIVLFTIAAPGLPAGMGTALWSSTLFASMVGLTGEVRTEFIATWIALSGGIPDMIRTATNCTSDGFAAIFFNKYFGKENKNN</sequence>
<dbReference type="InterPro" id="IPR036458">
    <property type="entry name" value="Na:dicarbo_symporter_sf"/>
</dbReference>
<evidence type="ECO:0000256" key="6">
    <source>
        <dbReference type="ARBA" id="ARBA00023136"/>
    </source>
</evidence>
<evidence type="ECO:0000256" key="4">
    <source>
        <dbReference type="ARBA" id="ARBA00022692"/>
    </source>
</evidence>
<feature type="transmembrane region" description="Helical" evidence="7">
    <location>
        <begin position="128"/>
        <end position="148"/>
    </location>
</feature>
<gene>
    <name evidence="8" type="ORF">ACFS1K_06080</name>
</gene>
<comment type="caution">
    <text evidence="8">The sequence shown here is derived from an EMBL/GenBank/DDBJ whole genome shotgun (WGS) entry which is preliminary data.</text>
</comment>
<keyword evidence="2" id="KW-0813">Transport</keyword>
<feature type="transmembrane region" description="Helical" evidence="7">
    <location>
        <begin position="235"/>
        <end position="258"/>
    </location>
</feature>
<feature type="transmembrane region" description="Helical" evidence="7">
    <location>
        <begin position="12"/>
        <end position="29"/>
    </location>
</feature>
<dbReference type="Gene3D" id="1.10.3860.10">
    <property type="entry name" value="Sodium:dicarboxylate symporter"/>
    <property type="match status" value="1"/>
</dbReference>
<feature type="transmembrane region" description="Helical" evidence="7">
    <location>
        <begin position="278"/>
        <end position="300"/>
    </location>
</feature>
<keyword evidence="9" id="KW-1185">Reference proteome</keyword>